<proteinExistence type="predicted"/>
<keyword evidence="3" id="KW-1185">Reference proteome</keyword>
<evidence type="ECO:0000313" key="3">
    <source>
        <dbReference type="Proteomes" id="UP000007484"/>
    </source>
</evidence>
<evidence type="ECO:0000256" key="1">
    <source>
        <dbReference type="SAM" id="MobiDB-lite"/>
    </source>
</evidence>
<dbReference type="AlphaFoldDB" id="F0QQF6"/>
<dbReference type="HOGENOM" id="CLU_064929_0_0_14"/>
<gene>
    <name evidence="2" type="ordered locus">MSU_0182</name>
</gene>
<dbReference type="KEGG" id="mss:MSU_0182"/>
<dbReference type="STRING" id="768700.MSU_0182"/>
<feature type="region of interest" description="Disordered" evidence="1">
    <location>
        <begin position="94"/>
        <end position="113"/>
    </location>
</feature>
<sequence length="287" mass="33423">MSSDLPKNQLTNSLEIPKDSINVEDNLSPLVEGDLLQDLETKSTIESFYSEVQKNEKTKSIEKKSSNDLVEAQGKLTNYKENFKSALQEMSKWKKDSEVPKQTTREKRASEPFQEQLNVSQRKALLYFYKEFCGITDKQTKYSEELKEAGGYGRNIDSVKKDFCSEKIVSSLEKIGWEKEERISLGQWVKISEGQEDPFSFLLEDSYLKEIREKISSWGEKLNTFRESLERQRTRGWWGRIQERWAPGSIGVFSGEKKKFEDELSYKIAQKLMEKLPISQEYELTTL</sequence>
<protein>
    <submittedName>
        <fullName evidence="2">Uncharacterized protein</fullName>
    </submittedName>
</protein>
<accession>F0QQF6</accession>
<feature type="compositionally biased region" description="Basic and acidic residues" evidence="1">
    <location>
        <begin position="94"/>
        <end position="110"/>
    </location>
</feature>
<dbReference type="Proteomes" id="UP000007484">
    <property type="component" value="Chromosome"/>
</dbReference>
<organism evidence="2 3">
    <name type="scientific">Mycoplasma suis (strain Illinois)</name>
    <dbReference type="NCBI Taxonomy" id="768700"/>
    <lineage>
        <taxon>Bacteria</taxon>
        <taxon>Bacillati</taxon>
        <taxon>Mycoplasmatota</taxon>
        <taxon>Mollicutes</taxon>
        <taxon>Mycoplasmataceae</taxon>
        <taxon>Mycoplasma</taxon>
    </lineage>
</organism>
<evidence type="ECO:0000313" key="2">
    <source>
        <dbReference type="EMBL" id="ADX97726.1"/>
    </source>
</evidence>
<name>F0QQF6_MYCSL</name>
<dbReference type="EMBL" id="CP002525">
    <property type="protein sequence ID" value="ADX97726.1"/>
    <property type="molecule type" value="Genomic_DNA"/>
</dbReference>
<reference evidence="2 3" key="1">
    <citation type="journal article" date="2011" name="J. Bacteriol.">
        <title>Complete genome sequences of two hemotropic Mycoplasmas, Mycoplasma haemofelis strain Ohio2 and Mycoplasma suis strain Illinois.</title>
        <authorList>
            <person name="Messick J.B."/>
            <person name="Santos A.P."/>
            <person name="Guimaraes A.M."/>
        </authorList>
    </citation>
    <scope>NUCLEOTIDE SEQUENCE [LARGE SCALE GENOMIC DNA]</scope>
    <source>
        <strain evidence="2 3">Illinois</strain>
    </source>
</reference>